<dbReference type="AlphaFoldDB" id="A0A0F9ETK8"/>
<protein>
    <submittedName>
        <fullName evidence="1">Uncharacterized protein</fullName>
    </submittedName>
</protein>
<name>A0A0F9ETK8_9ZZZZ</name>
<evidence type="ECO:0000313" key="1">
    <source>
        <dbReference type="EMBL" id="KKL77453.1"/>
    </source>
</evidence>
<proteinExistence type="predicted"/>
<organism evidence="1">
    <name type="scientific">marine sediment metagenome</name>
    <dbReference type="NCBI Taxonomy" id="412755"/>
    <lineage>
        <taxon>unclassified sequences</taxon>
        <taxon>metagenomes</taxon>
        <taxon>ecological metagenomes</taxon>
    </lineage>
</organism>
<dbReference type="EMBL" id="LAZR01023744">
    <property type="protein sequence ID" value="KKL77453.1"/>
    <property type="molecule type" value="Genomic_DNA"/>
</dbReference>
<accession>A0A0F9ETK8</accession>
<comment type="caution">
    <text evidence="1">The sequence shown here is derived from an EMBL/GenBank/DDBJ whole genome shotgun (WGS) entry which is preliminary data.</text>
</comment>
<reference evidence="1" key="1">
    <citation type="journal article" date="2015" name="Nature">
        <title>Complex archaea that bridge the gap between prokaryotes and eukaryotes.</title>
        <authorList>
            <person name="Spang A."/>
            <person name="Saw J.H."/>
            <person name="Jorgensen S.L."/>
            <person name="Zaremba-Niedzwiedzka K."/>
            <person name="Martijn J."/>
            <person name="Lind A.E."/>
            <person name="van Eijk R."/>
            <person name="Schleper C."/>
            <person name="Guy L."/>
            <person name="Ettema T.J."/>
        </authorList>
    </citation>
    <scope>NUCLEOTIDE SEQUENCE</scope>
</reference>
<sequence length="35" mass="4026">MEFIKDLARVIALALLGWADDCKYQVTSSELKRLK</sequence>
<gene>
    <name evidence="1" type="ORF">LCGC14_2034750</name>
</gene>